<organism evidence="5 6">
    <name type="scientific">Bonamia ostreae</name>
    <dbReference type="NCBI Taxonomy" id="126728"/>
    <lineage>
        <taxon>Eukaryota</taxon>
        <taxon>Sar</taxon>
        <taxon>Rhizaria</taxon>
        <taxon>Endomyxa</taxon>
        <taxon>Ascetosporea</taxon>
        <taxon>Haplosporida</taxon>
        <taxon>Bonamia</taxon>
    </lineage>
</organism>
<evidence type="ECO:0000256" key="1">
    <source>
        <dbReference type="ARBA" id="ARBA00022786"/>
    </source>
</evidence>
<keyword evidence="5" id="KW-0436">Ligase</keyword>
<evidence type="ECO:0000256" key="3">
    <source>
        <dbReference type="SAM" id="MobiDB-lite"/>
    </source>
</evidence>
<protein>
    <submittedName>
        <fullName evidence="5">Ubiquitin-protein ligase E3A</fullName>
        <ecNumber evidence="5">2.3.2.26</ecNumber>
    </submittedName>
</protein>
<accession>A0ABV2APU7</accession>
<dbReference type="InterPro" id="IPR000569">
    <property type="entry name" value="HECT_dom"/>
</dbReference>
<dbReference type="EMBL" id="JBDODL010001657">
    <property type="protein sequence ID" value="MES1921707.1"/>
    <property type="molecule type" value="Genomic_DNA"/>
</dbReference>
<keyword evidence="5" id="KW-0012">Acyltransferase</keyword>
<evidence type="ECO:0000256" key="2">
    <source>
        <dbReference type="PROSITE-ProRule" id="PRU00104"/>
    </source>
</evidence>
<dbReference type="InterPro" id="IPR035983">
    <property type="entry name" value="Hect_E3_ubiquitin_ligase"/>
</dbReference>
<comment type="caution">
    <text evidence="5">The sequence shown here is derived from an EMBL/GenBank/DDBJ whole genome shotgun (WGS) entry which is preliminary data.</text>
</comment>
<dbReference type="GO" id="GO:0016874">
    <property type="term" value="F:ligase activity"/>
    <property type="evidence" value="ECO:0007669"/>
    <property type="project" value="UniProtKB-KW"/>
</dbReference>
<feature type="domain" description="HECT" evidence="4">
    <location>
        <begin position="378"/>
        <end position="406"/>
    </location>
</feature>
<proteinExistence type="predicted"/>
<gene>
    <name evidence="5" type="primary">UBE3A</name>
    <name evidence="5" type="ORF">MHBO_003237</name>
</gene>
<dbReference type="SUPFAM" id="SSF56204">
    <property type="entry name" value="Hect, E3 ligase catalytic domain"/>
    <property type="match status" value="1"/>
</dbReference>
<keyword evidence="6" id="KW-1185">Reference proteome</keyword>
<reference evidence="5 6" key="1">
    <citation type="journal article" date="2024" name="BMC Biol.">
        <title>Comparative genomics of Ascetosporea gives new insight into the evolutionary basis for animal parasitism in Rhizaria.</title>
        <authorList>
            <person name="Hiltunen Thoren M."/>
            <person name="Onut-Brannstrom I."/>
            <person name="Alfjorden A."/>
            <person name="Peckova H."/>
            <person name="Swords F."/>
            <person name="Hooper C."/>
            <person name="Holzer A.S."/>
            <person name="Bass D."/>
            <person name="Burki F."/>
        </authorList>
    </citation>
    <scope>NUCLEOTIDE SEQUENCE [LARGE SCALE GENOMIC DNA]</scope>
    <source>
        <strain evidence="5">20-A016</strain>
    </source>
</reference>
<sequence>NKSKKIFFGLNLFGIREIFDKIEKLDFNDVKNSLTERFRQIIKNLLSNAIKCQTKNSSKVKRILILILESPSFEKLCGEQESHLIINDFFDFFASLKKSSLEEFAKNFSVYKQKSFERIVHSVQQHISSTCIQMNHNFDIQKINSPIQILNLLHRSKPENPSIFKNDSLCESLKFHLNPDNIDLQSKIKTSIRPHFKWILNTDTKQFLLATENTKEQNEAILSDLSEFSLQRQYNFDSNFNNIVLNENDNSNGNAVGGNGDGNNYGIDREREDNQRVPLRLINDYESMNYEVPIAFPPTERELLEPEEFEVSANSSIVANSVSSVANSIENNGINEIDFDIEERNQFDFDSHLSRYCYFVVCREHVIADTLRFLENYKTKQLKKSLKIVFCKEIGVDEGGLINEFFQVCNI</sequence>
<evidence type="ECO:0000313" key="5">
    <source>
        <dbReference type="EMBL" id="MES1921707.1"/>
    </source>
</evidence>
<comment type="caution">
    <text evidence="2">Lacks conserved residue(s) required for the propagation of feature annotation.</text>
</comment>
<name>A0ABV2APU7_9EUKA</name>
<feature type="non-terminal residue" evidence="5">
    <location>
        <position position="1"/>
    </location>
</feature>
<feature type="region of interest" description="Disordered" evidence="3">
    <location>
        <begin position="250"/>
        <end position="269"/>
    </location>
</feature>
<keyword evidence="1 2" id="KW-0833">Ubl conjugation pathway</keyword>
<dbReference type="PROSITE" id="PS50237">
    <property type="entry name" value="HECT"/>
    <property type="match status" value="1"/>
</dbReference>
<dbReference type="Gene3D" id="3.90.1750.10">
    <property type="entry name" value="Hect, E3 ligase catalytic domains"/>
    <property type="match status" value="1"/>
</dbReference>
<evidence type="ECO:0000259" key="4">
    <source>
        <dbReference type="PROSITE" id="PS50237"/>
    </source>
</evidence>
<dbReference type="EC" id="2.3.2.26" evidence="5"/>
<dbReference type="GO" id="GO:0061630">
    <property type="term" value="F:ubiquitin protein ligase activity"/>
    <property type="evidence" value="ECO:0007669"/>
    <property type="project" value="UniProtKB-EC"/>
</dbReference>
<evidence type="ECO:0000313" key="6">
    <source>
        <dbReference type="Proteomes" id="UP001439008"/>
    </source>
</evidence>
<keyword evidence="5" id="KW-0808">Transferase</keyword>
<dbReference type="Proteomes" id="UP001439008">
    <property type="component" value="Unassembled WGS sequence"/>
</dbReference>